<dbReference type="InterPro" id="IPR017896">
    <property type="entry name" value="4Fe4S_Fe-S-bd"/>
</dbReference>
<dbReference type="CDD" id="cd04410">
    <property type="entry name" value="DMSOR_beta-like"/>
    <property type="match status" value="1"/>
</dbReference>
<dbReference type="PANTHER" id="PTHR43687">
    <property type="entry name" value="ADENYLYLSULFATE REDUCTASE, BETA SUBUNIT"/>
    <property type="match status" value="1"/>
</dbReference>
<dbReference type="InterPro" id="IPR050572">
    <property type="entry name" value="Fe-S_Ferredoxin"/>
</dbReference>
<evidence type="ECO:0000256" key="1">
    <source>
        <dbReference type="ARBA" id="ARBA00022485"/>
    </source>
</evidence>
<evidence type="ECO:0000313" key="6">
    <source>
        <dbReference type="EMBL" id="OPZ93402.1"/>
    </source>
</evidence>
<dbReference type="GO" id="GO:0051539">
    <property type="term" value="F:4 iron, 4 sulfur cluster binding"/>
    <property type="evidence" value="ECO:0007669"/>
    <property type="project" value="UniProtKB-KW"/>
</dbReference>
<dbReference type="PANTHER" id="PTHR43687:SF1">
    <property type="entry name" value="FERREDOXIN III"/>
    <property type="match status" value="1"/>
</dbReference>
<dbReference type="PROSITE" id="PS51379">
    <property type="entry name" value="4FE4S_FER_2"/>
    <property type="match status" value="2"/>
</dbReference>
<dbReference type="SUPFAM" id="SSF54862">
    <property type="entry name" value="4Fe-4S ferredoxins"/>
    <property type="match status" value="1"/>
</dbReference>
<dbReference type="GO" id="GO:0046872">
    <property type="term" value="F:metal ion binding"/>
    <property type="evidence" value="ECO:0007669"/>
    <property type="project" value="UniProtKB-KW"/>
</dbReference>
<evidence type="ECO:0000256" key="3">
    <source>
        <dbReference type="ARBA" id="ARBA00023004"/>
    </source>
</evidence>
<evidence type="ECO:0000256" key="2">
    <source>
        <dbReference type="ARBA" id="ARBA00022723"/>
    </source>
</evidence>
<dbReference type="InterPro" id="IPR007160">
    <property type="entry name" value="DUF362"/>
</dbReference>
<keyword evidence="4" id="KW-0411">Iron-sulfur</keyword>
<keyword evidence="1" id="KW-0004">4Fe-4S</keyword>
<accession>A0A1V5MJZ4</accession>
<dbReference type="InterPro" id="IPR017900">
    <property type="entry name" value="4Fe4S_Fe_S_CS"/>
</dbReference>
<evidence type="ECO:0000259" key="5">
    <source>
        <dbReference type="PROSITE" id="PS51379"/>
    </source>
</evidence>
<name>A0A1V5MJZ4_UNCT6</name>
<dbReference type="Gene3D" id="3.30.70.20">
    <property type="match status" value="1"/>
</dbReference>
<keyword evidence="2" id="KW-0479">Metal-binding</keyword>
<sequence>MTRSKKPASSRGPQSAPARIYFADIAYESAEPDRTLPAKFKRMLEKLALEKRVKEKSVTIKMHLGGHLGYTTIHPLFVRLLVEALKTAGAKDLKVMDNSAKTAFMRGYTHEVLGCPVIPCFGQSGRYYYREPIGFRGLDEALLSGEALDSDFFIDLAHLKGHGDCGFGGAIKNIAMGIVPSETRRKIHGLEGGLVYDADKCIFCLKCHRACPNGAITINREKKKIGFFFHNCTYCQHCVLACPKKAIRMENRRFEDFSRGLALVTSAFLKKFAPENLLFINFLMNITIFCDCWGMSTPSLVPDIGILAAEDITAIETASLDLIKTENLLPNGLPKDRKLSKGKGHLFERIHGKDPYLMVRYLEEIYGGTRVYKRIEVK</sequence>
<keyword evidence="3" id="KW-0408">Iron</keyword>
<dbReference type="AlphaFoldDB" id="A0A1V5MJZ4"/>
<feature type="domain" description="4Fe-4S ferredoxin-type" evidence="5">
    <location>
        <begin position="223"/>
        <end position="252"/>
    </location>
</feature>
<gene>
    <name evidence="6" type="ORF">BWY73_00346</name>
</gene>
<dbReference type="Proteomes" id="UP000485484">
    <property type="component" value="Unassembled WGS sequence"/>
</dbReference>
<comment type="caution">
    <text evidence="6">The sequence shown here is derived from an EMBL/GenBank/DDBJ whole genome shotgun (WGS) entry which is preliminary data.</text>
</comment>
<dbReference type="EMBL" id="MWAK01000026">
    <property type="protein sequence ID" value="OPZ93402.1"/>
    <property type="molecule type" value="Genomic_DNA"/>
</dbReference>
<organism evidence="6">
    <name type="scientific">candidate division TA06 bacterium ADurb.Bin417</name>
    <dbReference type="NCBI Taxonomy" id="1852828"/>
    <lineage>
        <taxon>Bacteria</taxon>
        <taxon>Bacteria division TA06</taxon>
    </lineage>
</organism>
<dbReference type="PROSITE" id="PS00198">
    <property type="entry name" value="4FE4S_FER_1"/>
    <property type="match status" value="2"/>
</dbReference>
<reference evidence="6" key="1">
    <citation type="submission" date="2017-02" db="EMBL/GenBank/DDBJ databases">
        <title>Delving into the versatile metabolic prowess of the omnipresent phylum Bacteroidetes.</title>
        <authorList>
            <person name="Nobu M.K."/>
            <person name="Mei R."/>
            <person name="Narihiro T."/>
            <person name="Kuroda K."/>
            <person name="Liu W.-T."/>
        </authorList>
    </citation>
    <scope>NUCLEOTIDE SEQUENCE</scope>
    <source>
        <strain evidence="6">ADurb.Bin417</strain>
    </source>
</reference>
<dbReference type="Pfam" id="PF12838">
    <property type="entry name" value="Fer4_7"/>
    <property type="match status" value="1"/>
</dbReference>
<evidence type="ECO:0000256" key="4">
    <source>
        <dbReference type="ARBA" id="ARBA00023014"/>
    </source>
</evidence>
<dbReference type="Pfam" id="PF04015">
    <property type="entry name" value="DUF362"/>
    <property type="match status" value="1"/>
</dbReference>
<proteinExistence type="predicted"/>
<feature type="domain" description="4Fe-4S ferredoxin-type" evidence="5">
    <location>
        <begin position="192"/>
        <end position="221"/>
    </location>
</feature>
<protein>
    <submittedName>
        <fullName evidence="6">NADH-plastoquinone oxidoreductase subunit</fullName>
    </submittedName>
</protein>